<evidence type="ECO:0000256" key="1">
    <source>
        <dbReference type="SAM" id="MobiDB-lite"/>
    </source>
</evidence>
<reference evidence="3" key="1">
    <citation type="journal article" date="2016" name="Genome Announc.">
        <title>Draft genome sequences of fungus Aspergillus calidoustus.</title>
        <authorList>
            <person name="Horn F."/>
            <person name="Linde J."/>
            <person name="Mattern D.J."/>
            <person name="Walther G."/>
            <person name="Guthke R."/>
            <person name="Scherlach K."/>
            <person name="Martin K."/>
            <person name="Brakhage A.A."/>
            <person name="Petzke L."/>
            <person name="Valiante V."/>
        </authorList>
    </citation>
    <scope>NUCLEOTIDE SEQUENCE [LARGE SCALE GENOMIC DNA]</scope>
    <source>
        <strain evidence="3">SF006504</strain>
    </source>
</reference>
<dbReference type="EMBL" id="CDMC01000002">
    <property type="protein sequence ID" value="CEN60367.1"/>
    <property type="molecule type" value="Genomic_DNA"/>
</dbReference>
<protein>
    <submittedName>
        <fullName evidence="2">Uncharacterized protein</fullName>
    </submittedName>
</protein>
<gene>
    <name evidence="2" type="ORF">ASPCAL02808</name>
</gene>
<keyword evidence="3" id="KW-1185">Reference proteome</keyword>
<feature type="region of interest" description="Disordered" evidence="1">
    <location>
        <begin position="131"/>
        <end position="165"/>
    </location>
</feature>
<evidence type="ECO:0000313" key="2">
    <source>
        <dbReference type="EMBL" id="CEN60367.1"/>
    </source>
</evidence>
<dbReference type="Proteomes" id="UP000054771">
    <property type="component" value="Unassembled WGS sequence"/>
</dbReference>
<dbReference type="AlphaFoldDB" id="A0A0U5GPH6"/>
<accession>A0A0U5GPH6</accession>
<dbReference type="OrthoDB" id="1470350at2759"/>
<name>A0A0U5GPH6_ASPCI</name>
<sequence>MFAPVFTAATLAMVCNNSLWSRCLAMIQEIDDEHHHPAAPLQIGQWASRSILELVGIGILGQSSGWLAWYPDLAETFTRRHANGQHAKAILFPRPVRSLLMPTLFGRRELSDLAYLESVARDLVQTATAKQEQELGQRAPNSNSNSPPNLIRAMLNDGNPSLNLSGRNPRPRLCFSRRGLRDDLCDLPVAHHRALQTSSGADAALKRGSRALADPLTTTYERQR</sequence>
<feature type="compositionally biased region" description="Low complexity" evidence="1">
    <location>
        <begin position="140"/>
        <end position="149"/>
    </location>
</feature>
<evidence type="ECO:0000313" key="3">
    <source>
        <dbReference type="Proteomes" id="UP000054771"/>
    </source>
</evidence>
<organism evidence="2 3">
    <name type="scientific">Aspergillus calidoustus</name>
    <dbReference type="NCBI Taxonomy" id="454130"/>
    <lineage>
        <taxon>Eukaryota</taxon>
        <taxon>Fungi</taxon>
        <taxon>Dikarya</taxon>
        <taxon>Ascomycota</taxon>
        <taxon>Pezizomycotina</taxon>
        <taxon>Eurotiomycetes</taxon>
        <taxon>Eurotiomycetidae</taxon>
        <taxon>Eurotiales</taxon>
        <taxon>Aspergillaceae</taxon>
        <taxon>Aspergillus</taxon>
        <taxon>Aspergillus subgen. Nidulantes</taxon>
    </lineage>
</organism>
<proteinExistence type="predicted"/>